<protein>
    <submittedName>
        <fullName evidence="1">Uncharacterized protein</fullName>
    </submittedName>
</protein>
<evidence type="ECO:0000313" key="2">
    <source>
        <dbReference type="Proteomes" id="UP000179807"/>
    </source>
</evidence>
<dbReference type="PANTHER" id="PTHR34925">
    <property type="match status" value="1"/>
</dbReference>
<comment type="caution">
    <text evidence="1">The sequence shown here is derived from an EMBL/GenBank/DDBJ whole genome shotgun (WGS) entry which is preliminary data.</text>
</comment>
<name>A0A1J4KB93_9EUKA</name>
<dbReference type="PANTHER" id="PTHR34925:SF2">
    <property type="entry name" value="PAZ DOMAIN-CONTAINING PROTEIN"/>
    <property type="match status" value="1"/>
</dbReference>
<proteinExistence type="predicted"/>
<dbReference type="GeneID" id="94838677"/>
<gene>
    <name evidence="1" type="ORF">TRFO_24842</name>
</gene>
<accession>A0A1J4KB93</accession>
<reference evidence="1" key="1">
    <citation type="submission" date="2016-10" db="EMBL/GenBank/DDBJ databases">
        <authorList>
            <person name="Benchimol M."/>
            <person name="Almeida L.G."/>
            <person name="Vasconcelos A.T."/>
            <person name="Perreira-Neves A."/>
            <person name="Rosa I.A."/>
            <person name="Tasca T."/>
            <person name="Bogo M.R."/>
            <person name="de Souza W."/>
        </authorList>
    </citation>
    <scope>NUCLEOTIDE SEQUENCE [LARGE SCALE GENOMIC DNA]</scope>
    <source>
        <strain evidence="1">K</strain>
    </source>
</reference>
<organism evidence="1 2">
    <name type="scientific">Tritrichomonas foetus</name>
    <dbReference type="NCBI Taxonomy" id="1144522"/>
    <lineage>
        <taxon>Eukaryota</taxon>
        <taxon>Metamonada</taxon>
        <taxon>Parabasalia</taxon>
        <taxon>Tritrichomonadida</taxon>
        <taxon>Tritrichomonadidae</taxon>
        <taxon>Tritrichomonas</taxon>
    </lineage>
</organism>
<dbReference type="Proteomes" id="UP000179807">
    <property type="component" value="Unassembled WGS sequence"/>
</dbReference>
<dbReference type="RefSeq" id="XP_068360102.1">
    <property type="nucleotide sequence ID" value="XM_068503973.1"/>
</dbReference>
<dbReference type="AlphaFoldDB" id="A0A1J4KB93"/>
<dbReference type="EMBL" id="MLAK01000709">
    <property type="protein sequence ID" value="OHT06966.1"/>
    <property type="molecule type" value="Genomic_DNA"/>
</dbReference>
<dbReference type="VEuPathDB" id="TrichDB:TRFO_24842"/>
<dbReference type="OrthoDB" id="10609898at2759"/>
<evidence type="ECO:0000313" key="1">
    <source>
        <dbReference type="EMBL" id="OHT06966.1"/>
    </source>
</evidence>
<sequence length="552" mass="62764">MMISTSSSGRSVIIEGPKDSLNKLKKKLQTLLHSPDEIGENVFIELQTVFKSLGPSSCVRTTSDIMNAHLNKEKVIYTNRAKEFLKKLGHNQDDAKEDEDLTIPEIPRGNLTLDEVKAKFGFKEIRSNVYEILIPDELSQNLLKAKRMMQNGENVESNRFSCLEDPADEQSILYNFDHKIDPKNVKNNTVVVRRSGRDKDEAHFIYTSLRLLRLYERENEGPVLNKFKRRVSNYLKNIINSNSYSEPFDPLKVPEFHTELIGKDILIPPVEHFTKFPVKLPIFETTFLIETFCEFQDKKHKCNFSKEFLDHKTIYLLSLLAPLPVALEYNNYENTATMTFADCSIPAANQNDNAIDQTGEVVSAEFIYNQVSLAVNCFSRLPKITATFHNVDSFYFMPGNLFKISDQLDMPIVRGLDNNINGVSASFVVWAVPSSPNDPKIEELNQFLKEQYDLIQLYFCDQCKKPYSKGFGGECSLTEHCGEQVRFDDGLLEHSTPSLDGDIITVKYTCCGEVQKFSPGCNDMVFPFGHQMLIDPASHNGISSSQFLFQVA</sequence>
<keyword evidence="2" id="KW-1185">Reference proteome</keyword>